<comment type="caution">
    <text evidence="1">The sequence shown here is derived from an EMBL/GenBank/DDBJ whole genome shotgun (WGS) entry which is preliminary data.</text>
</comment>
<dbReference type="InterPro" id="IPR032758">
    <property type="entry name" value="MqsA/HigA-2"/>
</dbReference>
<protein>
    <submittedName>
        <fullName evidence="1">Type II toxin-antitoxin system MqsA family antitoxin</fullName>
    </submittedName>
</protein>
<name>A0ABS4DHH2_9CHLR</name>
<dbReference type="Gene3D" id="3.10.20.860">
    <property type="match status" value="1"/>
</dbReference>
<dbReference type="Proteomes" id="UP001193081">
    <property type="component" value="Unassembled WGS sequence"/>
</dbReference>
<gene>
    <name evidence="1" type="ORF">EYB53_024450</name>
</gene>
<evidence type="ECO:0000313" key="2">
    <source>
        <dbReference type="Proteomes" id="UP001193081"/>
    </source>
</evidence>
<proteinExistence type="predicted"/>
<organism evidence="1 2">
    <name type="scientific">Candidatus Chloroploca mongolica</name>
    <dbReference type="NCBI Taxonomy" id="2528176"/>
    <lineage>
        <taxon>Bacteria</taxon>
        <taxon>Bacillati</taxon>
        <taxon>Chloroflexota</taxon>
        <taxon>Chloroflexia</taxon>
        <taxon>Chloroflexales</taxon>
        <taxon>Chloroflexineae</taxon>
        <taxon>Oscillochloridaceae</taxon>
        <taxon>Candidatus Chloroploca</taxon>
    </lineage>
</organism>
<evidence type="ECO:0000313" key="1">
    <source>
        <dbReference type="EMBL" id="MBP1468883.1"/>
    </source>
</evidence>
<reference evidence="1 2" key="1">
    <citation type="submission" date="2021-03" db="EMBL/GenBank/DDBJ databases">
        <authorList>
            <person name="Grouzdev D.S."/>
        </authorList>
    </citation>
    <scope>NUCLEOTIDE SEQUENCE [LARGE SCALE GENOMIC DNA]</scope>
    <source>
        <strain evidence="1 2">M50-1</strain>
    </source>
</reference>
<keyword evidence="2" id="KW-1185">Reference proteome</keyword>
<dbReference type="RefSeq" id="WP_135482088.1">
    <property type="nucleotide sequence ID" value="NZ_SIJK02000109.1"/>
</dbReference>
<dbReference type="EMBL" id="SIJK02000109">
    <property type="protein sequence ID" value="MBP1468883.1"/>
    <property type="molecule type" value="Genomic_DNA"/>
</dbReference>
<dbReference type="CDD" id="cd12870">
    <property type="entry name" value="MqsA"/>
    <property type="match status" value="1"/>
</dbReference>
<dbReference type="Pfam" id="PF15731">
    <property type="entry name" value="MqsA_antitoxin"/>
    <property type="match status" value="1"/>
</dbReference>
<accession>A0ABS4DHH2</accession>
<sequence length="74" mass="7826">MTCVICRQAETAPGTTTVTLTRGKLTFVVRGVPAQICPNCGEAYVNEEAARTLLTTAEHLAAVGTQVDVRDYAA</sequence>